<sequence>MLPTNPTSGNHLHRRLLPEVAPQLTHSRSGLAVTG</sequence>
<evidence type="ECO:0000256" key="1">
    <source>
        <dbReference type="SAM" id="MobiDB-lite"/>
    </source>
</evidence>
<dbReference type="Proteomes" id="UP000249341">
    <property type="component" value="Unassembled WGS sequence"/>
</dbReference>
<accession>A0A327ZBS1</accession>
<dbReference type="AlphaFoldDB" id="A0A327ZBS1"/>
<keyword evidence="3" id="KW-1185">Reference proteome</keyword>
<protein>
    <submittedName>
        <fullName evidence="2">Uncharacterized protein</fullName>
    </submittedName>
</protein>
<feature type="region of interest" description="Disordered" evidence="1">
    <location>
        <begin position="1"/>
        <end position="35"/>
    </location>
</feature>
<gene>
    <name evidence="2" type="ORF">B0I29_117214</name>
</gene>
<proteinExistence type="predicted"/>
<comment type="caution">
    <text evidence="2">The sequence shown here is derived from an EMBL/GenBank/DDBJ whole genome shotgun (WGS) entry which is preliminary data.</text>
</comment>
<evidence type="ECO:0000313" key="3">
    <source>
        <dbReference type="Proteomes" id="UP000249341"/>
    </source>
</evidence>
<name>A0A327ZBS1_9ACTN</name>
<evidence type="ECO:0000313" key="2">
    <source>
        <dbReference type="EMBL" id="RAK29888.1"/>
    </source>
</evidence>
<organism evidence="2 3">
    <name type="scientific">Actinoplanes lutulentus</name>
    <dbReference type="NCBI Taxonomy" id="1287878"/>
    <lineage>
        <taxon>Bacteria</taxon>
        <taxon>Bacillati</taxon>
        <taxon>Actinomycetota</taxon>
        <taxon>Actinomycetes</taxon>
        <taxon>Micromonosporales</taxon>
        <taxon>Micromonosporaceae</taxon>
        <taxon>Actinoplanes</taxon>
    </lineage>
</organism>
<dbReference type="EMBL" id="QLMJ01000017">
    <property type="protein sequence ID" value="RAK29888.1"/>
    <property type="molecule type" value="Genomic_DNA"/>
</dbReference>
<feature type="compositionally biased region" description="Polar residues" evidence="1">
    <location>
        <begin position="1"/>
        <end position="10"/>
    </location>
</feature>
<reference evidence="2 3" key="1">
    <citation type="submission" date="2018-06" db="EMBL/GenBank/DDBJ databases">
        <title>Genomic Encyclopedia of Type Strains, Phase III (KMG-III): the genomes of soil and plant-associated and newly described type strains.</title>
        <authorList>
            <person name="Whitman W."/>
        </authorList>
    </citation>
    <scope>NUCLEOTIDE SEQUENCE [LARGE SCALE GENOMIC DNA]</scope>
    <source>
        <strain evidence="2 3">CGMCC 4.7090</strain>
    </source>
</reference>